<accession>A0ACC6TPD7</accession>
<proteinExistence type="predicted"/>
<evidence type="ECO:0000313" key="1">
    <source>
        <dbReference type="EMBL" id="MEW9491752.1"/>
    </source>
</evidence>
<name>A0ACC6TPD7_9CREN</name>
<sequence length="70" mass="8025">MSEVIQSKEELRSYLQAKEAIGTDKVEVVVTEDVLEASPEIARKYNYSIVDGEDLPNGYVKLYLVYRKLK</sequence>
<gene>
    <name evidence="1" type="ORF">TQ35_0006080</name>
</gene>
<comment type="caution">
    <text evidence="1">The sequence shown here is derived from an EMBL/GenBank/DDBJ whole genome shotgun (WGS) entry which is preliminary data.</text>
</comment>
<dbReference type="Proteomes" id="UP000053480">
    <property type="component" value="Unassembled WGS sequence"/>
</dbReference>
<organism evidence="1 2">
    <name type="scientific">Candidatus Aramenus sulfurataquae</name>
    <dbReference type="NCBI Taxonomy" id="1326980"/>
    <lineage>
        <taxon>Archaea</taxon>
        <taxon>Thermoproteota</taxon>
        <taxon>Thermoprotei</taxon>
        <taxon>Sulfolobales</taxon>
        <taxon>Sulfolobaceae</taxon>
        <taxon>Candidatus Aramenus</taxon>
    </lineage>
</organism>
<reference evidence="1" key="1">
    <citation type="submission" date="2024-07" db="EMBL/GenBank/DDBJ databases">
        <title>Metagenome and Metagenome-Assembled Genomes of Archaea from a hot spring from the geothermal field of Los Azufres, Mexico.</title>
        <authorList>
            <person name="Marin-Paredes R."/>
            <person name="Martinez-Romero E."/>
            <person name="Servin-Garciduenas L.E."/>
        </authorList>
    </citation>
    <scope>NUCLEOTIDE SEQUENCE</scope>
    <source>
        <strain evidence="1">AZ1-454</strain>
    </source>
</reference>
<evidence type="ECO:0000313" key="2">
    <source>
        <dbReference type="Proteomes" id="UP000053480"/>
    </source>
</evidence>
<dbReference type="EMBL" id="JZWS03000007">
    <property type="protein sequence ID" value="MEW9491752.1"/>
    <property type="molecule type" value="Genomic_DNA"/>
</dbReference>
<protein>
    <submittedName>
        <fullName evidence="1">Uncharacterized protein</fullName>
    </submittedName>
</protein>